<keyword evidence="8" id="KW-1133">Transmembrane helix</keyword>
<dbReference type="Gramene" id="rna20252">
    <property type="protein sequence ID" value="RHN58347.1"/>
    <property type="gene ID" value="gene20252"/>
</dbReference>
<gene>
    <name evidence="11" type="ORF">MtrunA17_Chr4g0001461</name>
</gene>
<dbReference type="SUPFAM" id="SSF53901">
    <property type="entry name" value="Thiolase-like"/>
    <property type="match status" value="2"/>
</dbReference>
<dbReference type="InterPro" id="IPR016039">
    <property type="entry name" value="Thiolase-like"/>
</dbReference>
<evidence type="ECO:0000256" key="5">
    <source>
        <dbReference type="ARBA" id="ARBA00022832"/>
    </source>
</evidence>
<evidence type="ECO:0000256" key="8">
    <source>
        <dbReference type="SAM" id="Phobius"/>
    </source>
</evidence>
<dbReference type="Pfam" id="PF08541">
    <property type="entry name" value="ACP_syn_III_C"/>
    <property type="match status" value="1"/>
</dbReference>
<dbReference type="PANTHER" id="PTHR43091">
    <property type="entry name" value="3-OXOACYL-[ACYL-CARRIER-PROTEIN] SYNTHASE"/>
    <property type="match status" value="1"/>
</dbReference>
<organism evidence="11 12">
    <name type="scientific">Medicago truncatula</name>
    <name type="common">Barrel medic</name>
    <name type="synonym">Medicago tribuloides</name>
    <dbReference type="NCBI Taxonomy" id="3880"/>
    <lineage>
        <taxon>Eukaryota</taxon>
        <taxon>Viridiplantae</taxon>
        <taxon>Streptophyta</taxon>
        <taxon>Embryophyta</taxon>
        <taxon>Tracheophyta</taxon>
        <taxon>Spermatophyta</taxon>
        <taxon>Magnoliopsida</taxon>
        <taxon>eudicotyledons</taxon>
        <taxon>Gunneridae</taxon>
        <taxon>Pentapetalae</taxon>
        <taxon>rosids</taxon>
        <taxon>fabids</taxon>
        <taxon>Fabales</taxon>
        <taxon>Fabaceae</taxon>
        <taxon>Papilionoideae</taxon>
        <taxon>50 kb inversion clade</taxon>
        <taxon>NPAAA clade</taxon>
        <taxon>Hologalegina</taxon>
        <taxon>IRL clade</taxon>
        <taxon>Trifolieae</taxon>
        <taxon>Medicago</taxon>
    </lineage>
</organism>
<dbReference type="EMBL" id="PSQE01000004">
    <property type="protein sequence ID" value="RHN58347.1"/>
    <property type="molecule type" value="Genomic_DNA"/>
</dbReference>
<proteinExistence type="inferred from homology"/>
<keyword evidence="8" id="KW-0812">Transmembrane</keyword>
<evidence type="ECO:0000256" key="4">
    <source>
        <dbReference type="ARBA" id="ARBA00022679"/>
    </source>
</evidence>
<evidence type="ECO:0000259" key="10">
    <source>
        <dbReference type="Pfam" id="PF08545"/>
    </source>
</evidence>
<evidence type="ECO:0000313" key="12">
    <source>
        <dbReference type="Proteomes" id="UP000265566"/>
    </source>
</evidence>
<keyword evidence="6" id="KW-0443">Lipid metabolism</keyword>
<dbReference type="AlphaFoldDB" id="A0A396I681"/>
<keyword evidence="3" id="KW-0444">Lipid biosynthesis</keyword>
<dbReference type="UniPathway" id="UPA00094"/>
<dbReference type="PANTHER" id="PTHR43091:SF1">
    <property type="entry name" value="BETA-KETOACYL-[ACYL-CARRIER-PROTEIN] SYNTHASE III, CHLOROPLASTIC"/>
    <property type="match status" value="1"/>
</dbReference>
<evidence type="ECO:0000256" key="1">
    <source>
        <dbReference type="ARBA" id="ARBA00005194"/>
    </source>
</evidence>
<keyword evidence="4 11" id="KW-0808">Transferase</keyword>
<evidence type="ECO:0000313" key="11">
    <source>
        <dbReference type="EMBL" id="RHN58347.1"/>
    </source>
</evidence>
<dbReference type="Proteomes" id="UP000265566">
    <property type="component" value="Chromosome 4"/>
</dbReference>
<evidence type="ECO:0000256" key="6">
    <source>
        <dbReference type="ARBA" id="ARBA00023098"/>
    </source>
</evidence>
<keyword evidence="5" id="KW-0276">Fatty acid metabolism</keyword>
<dbReference type="GO" id="GO:0033818">
    <property type="term" value="F:beta-ketoacyl-acyl-carrier-protein synthase III activity"/>
    <property type="evidence" value="ECO:0007669"/>
    <property type="project" value="UniProtKB-EC"/>
</dbReference>
<dbReference type="CDD" id="cd00830">
    <property type="entry name" value="KAS_III"/>
    <property type="match status" value="1"/>
</dbReference>
<protein>
    <submittedName>
        <fullName evidence="11">Putative beta-ketoacyl-[acyl-carrier-protein] synthase III</fullName>
        <ecNumber evidence="11">2.3.1.180</ecNumber>
    </submittedName>
</protein>
<evidence type="ECO:0000256" key="2">
    <source>
        <dbReference type="ARBA" id="ARBA00008642"/>
    </source>
</evidence>
<dbReference type="GO" id="GO:0004315">
    <property type="term" value="F:3-oxoacyl-[acyl-carrier-protein] synthase activity"/>
    <property type="evidence" value="ECO:0007669"/>
    <property type="project" value="InterPro"/>
</dbReference>
<feature type="domain" description="Beta-ketoacyl-[acyl-carrier-protein] synthase III N-terminal" evidence="10">
    <location>
        <begin position="113"/>
        <end position="191"/>
    </location>
</feature>
<sequence length="392" mass="41805">MKLLVSQGCKLVGCGSAVPTLEITNDELAKIVDTSDEWINVRTGIRKRRVLSGGENLTTLSVEAARKALEMAKVDPGDVDLILVCSSTSDDLFGTGPQISKQLGCKKNPAAYNITAACSGFILGLISAASHIRGAGFQNVLVIGTDAVSRYVDWTDRSSCILFGDAAGAVLVQACNCKEDSLFSFDLNSDGDGYVYVLLTFALSTFLIEGVFSDICDYIKLVNFLNLLSVSTCKYRVQCICVGASHLNAAYKEEGTNNAPDSIKGELDFPPKKCSYSCIHMNGKVVFKFAIQNVPKSIESALQKAGLSASSIDWLLLHQANQRIIGVVANKLEFPPEKVISNVADYGNTSAASIPLALDESVRSGKIKEGQIIAASGFGAGLTWGSAIFQWG</sequence>
<dbReference type="GO" id="GO:0006633">
    <property type="term" value="P:fatty acid biosynthetic process"/>
    <property type="evidence" value="ECO:0007669"/>
    <property type="project" value="UniProtKB-UniPathway"/>
</dbReference>
<dbReference type="HAMAP" id="MF_01815">
    <property type="entry name" value="FabH"/>
    <property type="match status" value="1"/>
</dbReference>
<dbReference type="Pfam" id="PF08545">
    <property type="entry name" value="ACP_syn_III"/>
    <property type="match status" value="1"/>
</dbReference>
<keyword evidence="11" id="KW-0012">Acyltransferase</keyword>
<comment type="caution">
    <text evidence="11">The sequence shown here is derived from an EMBL/GenBank/DDBJ whole genome shotgun (WGS) entry which is preliminary data.</text>
</comment>
<feature type="transmembrane region" description="Helical" evidence="8">
    <location>
        <begin position="372"/>
        <end position="391"/>
    </location>
</feature>
<name>A0A396I681_MEDTR</name>
<dbReference type="EC" id="2.3.1.180" evidence="11"/>
<comment type="pathway">
    <text evidence="1">Lipid metabolism; fatty acid biosynthesis.</text>
</comment>
<dbReference type="InterPro" id="IPR004655">
    <property type="entry name" value="FabH"/>
</dbReference>
<keyword evidence="8" id="KW-0472">Membrane</keyword>
<evidence type="ECO:0000256" key="3">
    <source>
        <dbReference type="ARBA" id="ARBA00022516"/>
    </source>
</evidence>
<feature type="domain" description="Beta-ketoacyl-[acyl-carrier-protein] synthase III C-terminal" evidence="9">
    <location>
        <begin position="302"/>
        <end position="391"/>
    </location>
</feature>
<dbReference type="Gene3D" id="3.40.47.10">
    <property type="match status" value="2"/>
</dbReference>
<accession>A0A396I681</accession>
<dbReference type="InterPro" id="IPR013747">
    <property type="entry name" value="ACP_syn_III_C"/>
</dbReference>
<evidence type="ECO:0000256" key="7">
    <source>
        <dbReference type="ARBA" id="ARBA00023160"/>
    </source>
</evidence>
<reference evidence="12" key="1">
    <citation type="journal article" date="2018" name="Nat. Plants">
        <title>Whole-genome landscape of Medicago truncatula symbiotic genes.</title>
        <authorList>
            <person name="Pecrix Y."/>
            <person name="Staton S.E."/>
            <person name="Sallet E."/>
            <person name="Lelandais-Briere C."/>
            <person name="Moreau S."/>
            <person name="Carrere S."/>
            <person name="Blein T."/>
            <person name="Jardinaud M.F."/>
            <person name="Latrasse D."/>
            <person name="Zouine M."/>
            <person name="Zahm M."/>
            <person name="Kreplak J."/>
            <person name="Mayjonade B."/>
            <person name="Satge C."/>
            <person name="Perez M."/>
            <person name="Cauet S."/>
            <person name="Marande W."/>
            <person name="Chantry-Darmon C."/>
            <person name="Lopez-Roques C."/>
            <person name="Bouchez O."/>
            <person name="Berard A."/>
            <person name="Debelle F."/>
            <person name="Munos S."/>
            <person name="Bendahmane A."/>
            <person name="Berges H."/>
            <person name="Niebel A."/>
            <person name="Buitink J."/>
            <person name="Frugier F."/>
            <person name="Benhamed M."/>
            <person name="Crespi M."/>
            <person name="Gouzy J."/>
            <person name="Gamas P."/>
        </authorList>
    </citation>
    <scope>NUCLEOTIDE SEQUENCE [LARGE SCALE GENOMIC DNA]</scope>
    <source>
        <strain evidence="12">cv. Jemalong A17</strain>
    </source>
</reference>
<dbReference type="InterPro" id="IPR013751">
    <property type="entry name" value="ACP_syn_III_N"/>
</dbReference>
<comment type="similarity">
    <text evidence="2">Belongs to the thiolase-like superfamily. FabH family.</text>
</comment>
<feature type="transmembrane region" description="Helical" evidence="8">
    <location>
        <begin position="110"/>
        <end position="132"/>
    </location>
</feature>
<keyword evidence="7" id="KW-0275">Fatty acid biosynthesis</keyword>
<feature type="transmembrane region" description="Helical" evidence="8">
    <location>
        <begin position="193"/>
        <end position="212"/>
    </location>
</feature>
<evidence type="ECO:0000259" key="9">
    <source>
        <dbReference type="Pfam" id="PF08541"/>
    </source>
</evidence>